<evidence type="ECO:0000256" key="1">
    <source>
        <dbReference type="SAM" id="MobiDB-lite"/>
    </source>
</evidence>
<dbReference type="EMBL" id="CADILN010000017">
    <property type="protein sequence ID" value="CAB4052721.1"/>
    <property type="molecule type" value="Genomic_DNA"/>
</dbReference>
<feature type="region of interest" description="Disordered" evidence="1">
    <location>
        <begin position="1"/>
        <end position="33"/>
    </location>
</feature>
<feature type="compositionally biased region" description="Polar residues" evidence="1">
    <location>
        <begin position="1"/>
        <end position="12"/>
    </location>
</feature>
<evidence type="ECO:0000313" key="2">
    <source>
        <dbReference type="EMBL" id="CAB4052721.1"/>
    </source>
</evidence>
<protein>
    <submittedName>
        <fullName evidence="2">Uncharacterized protein</fullName>
    </submittedName>
</protein>
<accession>A0A6J5KGH7</accession>
<gene>
    <name evidence="2" type="ORF">LMG9964_06411</name>
</gene>
<evidence type="ECO:0000313" key="3">
    <source>
        <dbReference type="Proteomes" id="UP000494102"/>
    </source>
</evidence>
<dbReference type="AlphaFoldDB" id="A0A6J5KGH7"/>
<organism evidence="2 3">
    <name type="scientific">Paraburkholderia phenoliruptrix</name>
    <dbReference type="NCBI Taxonomy" id="252970"/>
    <lineage>
        <taxon>Bacteria</taxon>
        <taxon>Pseudomonadati</taxon>
        <taxon>Pseudomonadota</taxon>
        <taxon>Betaproteobacteria</taxon>
        <taxon>Burkholderiales</taxon>
        <taxon>Burkholderiaceae</taxon>
        <taxon>Paraburkholderia</taxon>
    </lineage>
</organism>
<sequence length="102" mass="11294">MRDNGRVSNTLASHRIAGADHPGDVGTAYGKSRQPEVQRVSLIRFGEHAPQGSRVQAARRRPECVQPQSNRLLAIVTIRGSFVLQTVQTLQLLQTLHPFQTL</sequence>
<proteinExistence type="predicted"/>
<name>A0A6J5KGH7_9BURK</name>
<reference evidence="2 3" key="1">
    <citation type="submission" date="2020-04" db="EMBL/GenBank/DDBJ databases">
        <authorList>
            <person name="De Canck E."/>
        </authorList>
    </citation>
    <scope>NUCLEOTIDE SEQUENCE [LARGE SCALE GENOMIC DNA]</scope>
    <source>
        <strain evidence="2 3">LMG 9964</strain>
    </source>
</reference>
<dbReference type="Proteomes" id="UP000494102">
    <property type="component" value="Unassembled WGS sequence"/>
</dbReference>